<evidence type="ECO:0000313" key="5">
    <source>
        <dbReference type="Proteomes" id="UP000321436"/>
    </source>
</evidence>
<keyword evidence="1" id="KW-0732">Signal</keyword>
<sequence length="264" mass="28444">MQRNPYHFTSLALLCWLVVHLTTSCAVSRKTVYFSDLRDTAAELASSRFDAPVIRPDDILSIHIQTIDPTAAAAINDIPAAPATGSASPAGAQETTGFVVDKNGNVDIPLLGELHLAGLTTYDACRIVKQAAAKYFVNPAVQVRYANFRVTVLGEVARPATYTFPNEKVTVLDAIGLAGDLTIYGKRDNVMLIRDEGGATKKMVRFNLNSSSMLKSPYFYLRQNDVIYVEPGKGKIASNNAGRAQLITIIGAVVSVAIVALSRL</sequence>
<evidence type="ECO:0000259" key="2">
    <source>
        <dbReference type="Pfam" id="PF02563"/>
    </source>
</evidence>
<protein>
    <submittedName>
        <fullName evidence="4">Polysaccharide biosynthesis protein</fullName>
    </submittedName>
</protein>
<dbReference type="InterPro" id="IPR019554">
    <property type="entry name" value="Soluble_ligand-bd"/>
</dbReference>
<keyword evidence="5" id="KW-1185">Reference proteome</keyword>
<dbReference type="Pfam" id="PF02563">
    <property type="entry name" value="Poly_export"/>
    <property type="match status" value="1"/>
</dbReference>
<evidence type="ECO:0000256" key="1">
    <source>
        <dbReference type="ARBA" id="ARBA00022729"/>
    </source>
</evidence>
<dbReference type="InterPro" id="IPR049712">
    <property type="entry name" value="Poly_export"/>
</dbReference>
<feature type="domain" description="Soluble ligand binding" evidence="3">
    <location>
        <begin position="149"/>
        <end position="197"/>
    </location>
</feature>
<accession>A0A512RP24</accession>
<dbReference type="PANTHER" id="PTHR33619">
    <property type="entry name" value="POLYSACCHARIDE EXPORT PROTEIN GFCE-RELATED"/>
    <property type="match status" value="1"/>
</dbReference>
<organism evidence="4 5">
    <name type="scientific">Chitinophaga cymbidii</name>
    <dbReference type="NCBI Taxonomy" id="1096750"/>
    <lineage>
        <taxon>Bacteria</taxon>
        <taxon>Pseudomonadati</taxon>
        <taxon>Bacteroidota</taxon>
        <taxon>Chitinophagia</taxon>
        <taxon>Chitinophagales</taxon>
        <taxon>Chitinophagaceae</taxon>
        <taxon>Chitinophaga</taxon>
    </lineage>
</organism>
<proteinExistence type="predicted"/>
<dbReference type="InterPro" id="IPR003715">
    <property type="entry name" value="Poly_export_N"/>
</dbReference>
<evidence type="ECO:0000259" key="3">
    <source>
        <dbReference type="Pfam" id="PF10531"/>
    </source>
</evidence>
<dbReference type="Proteomes" id="UP000321436">
    <property type="component" value="Unassembled WGS sequence"/>
</dbReference>
<dbReference type="EMBL" id="BKAU01000004">
    <property type="protein sequence ID" value="GEP97446.1"/>
    <property type="molecule type" value="Genomic_DNA"/>
</dbReference>
<dbReference type="PANTHER" id="PTHR33619:SF3">
    <property type="entry name" value="POLYSACCHARIDE EXPORT PROTEIN GFCE-RELATED"/>
    <property type="match status" value="1"/>
</dbReference>
<reference evidence="4 5" key="1">
    <citation type="submission" date="2019-07" db="EMBL/GenBank/DDBJ databases">
        <title>Whole genome shotgun sequence of Chitinophaga cymbidii NBRC 109752.</title>
        <authorList>
            <person name="Hosoyama A."/>
            <person name="Uohara A."/>
            <person name="Ohji S."/>
            <person name="Ichikawa N."/>
        </authorList>
    </citation>
    <scope>NUCLEOTIDE SEQUENCE [LARGE SCALE GENOMIC DNA]</scope>
    <source>
        <strain evidence="4 5">NBRC 109752</strain>
    </source>
</reference>
<dbReference type="AlphaFoldDB" id="A0A512RP24"/>
<dbReference type="PROSITE" id="PS51257">
    <property type="entry name" value="PROKAR_LIPOPROTEIN"/>
    <property type="match status" value="1"/>
</dbReference>
<dbReference type="Gene3D" id="3.10.560.10">
    <property type="entry name" value="Outer membrane lipoprotein wza domain like"/>
    <property type="match status" value="1"/>
</dbReference>
<name>A0A512RP24_9BACT</name>
<feature type="domain" description="Polysaccharide export protein N-terminal" evidence="2">
    <location>
        <begin position="53"/>
        <end position="144"/>
    </location>
</feature>
<dbReference type="RefSeq" id="WP_146865009.1">
    <property type="nucleotide sequence ID" value="NZ_BKAU01000004.1"/>
</dbReference>
<dbReference type="OrthoDB" id="662756at2"/>
<evidence type="ECO:0000313" key="4">
    <source>
        <dbReference type="EMBL" id="GEP97446.1"/>
    </source>
</evidence>
<dbReference type="Pfam" id="PF10531">
    <property type="entry name" value="SLBB"/>
    <property type="match status" value="1"/>
</dbReference>
<comment type="caution">
    <text evidence="4">The sequence shown here is derived from an EMBL/GenBank/DDBJ whole genome shotgun (WGS) entry which is preliminary data.</text>
</comment>
<gene>
    <name evidence="4" type="ORF">CCY01nite_37060</name>
</gene>
<dbReference type="GO" id="GO:0015159">
    <property type="term" value="F:polysaccharide transmembrane transporter activity"/>
    <property type="evidence" value="ECO:0007669"/>
    <property type="project" value="InterPro"/>
</dbReference>